<dbReference type="PANTHER" id="PTHR12526:SF510">
    <property type="entry name" value="D-INOSITOL 3-PHOSPHATE GLYCOSYLTRANSFERASE"/>
    <property type="match status" value="1"/>
</dbReference>
<feature type="domain" description="Spore protein YkvP/CgeB glycosyl transferase-like" evidence="5">
    <location>
        <begin position="762"/>
        <end position="904"/>
    </location>
</feature>
<protein>
    <submittedName>
        <fullName evidence="6">Glycosyl transferase group 1 family protein</fullName>
    </submittedName>
</protein>
<dbReference type="CDD" id="cd03823">
    <property type="entry name" value="GT4_ExpE7-like"/>
    <property type="match status" value="1"/>
</dbReference>
<dbReference type="InterPro" id="IPR001296">
    <property type="entry name" value="Glyco_trans_1"/>
</dbReference>
<dbReference type="Proteomes" id="UP000006512">
    <property type="component" value="Unassembled WGS sequence"/>
</dbReference>
<dbReference type="eggNOG" id="COG0438">
    <property type="taxonomic scope" value="Bacteria"/>
</dbReference>
<dbReference type="Pfam" id="PF13439">
    <property type="entry name" value="Glyco_transf_4"/>
    <property type="match status" value="1"/>
</dbReference>
<evidence type="ECO:0000259" key="5">
    <source>
        <dbReference type="Pfam" id="PF13524"/>
    </source>
</evidence>
<evidence type="ECO:0000313" key="6">
    <source>
        <dbReference type="EMBL" id="EGF93587.1"/>
    </source>
</evidence>
<dbReference type="PANTHER" id="PTHR12526">
    <property type="entry name" value="GLYCOSYLTRANSFERASE"/>
    <property type="match status" value="1"/>
</dbReference>
<evidence type="ECO:0000256" key="1">
    <source>
        <dbReference type="ARBA" id="ARBA00022676"/>
    </source>
</evidence>
<keyword evidence="1" id="KW-0328">Glycosyltransferase</keyword>
<name>F4QM15_9CAUL</name>
<keyword evidence="2 6" id="KW-0808">Transferase</keyword>
<dbReference type="InterPro" id="IPR055259">
    <property type="entry name" value="YkvP/CgeB_Glyco_trans-like"/>
</dbReference>
<reference evidence="7" key="1">
    <citation type="submission" date="2011-03" db="EMBL/GenBank/DDBJ databases">
        <title>Draft genome sequence of Brevundimonas diminuta.</title>
        <authorList>
            <person name="Brown P.J.B."/>
            <person name="Buechlein A."/>
            <person name="Hemmerich C."/>
            <person name="Brun Y.V."/>
        </authorList>
    </citation>
    <scope>NUCLEOTIDE SEQUENCE [LARGE SCALE GENOMIC DNA]</scope>
    <source>
        <strain evidence="7">C19</strain>
    </source>
</reference>
<organism evidence="6 7">
    <name type="scientific">Asticcacaulis biprosthecium C19</name>
    <dbReference type="NCBI Taxonomy" id="715226"/>
    <lineage>
        <taxon>Bacteria</taxon>
        <taxon>Pseudomonadati</taxon>
        <taxon>Pseudomonadota</taxon>
        <taxon>Alphaproteobacteria</taxon>
        <taxon>Caulobacterales</taxon>
        <taxon>Caulobacteraceae</taxon>
        <taxon>Asticcacaulis</taxon>
    </lineage>
</organism>
<feature type="domain" description="Glycosyltransferase subfamily 4-like N-terminal" evidence="4">
    <location>
        <begin position="947"/>
        <end position="1137"/>
    </location>
</feature>
<gene>
    <name evidence="6" type="ORF">ABI_20280</name>
</gene>
<dbReference type="Gene3D" id="3.40.50.2000">
    <property type="entry name" value="Glycogen Phosphorylase B"/>
    <property type="match status" value="3"/>
</dbReference>
<evidence type="ECO:0000256" key="2">
    <source>
        <dbReference type="ARBA" id="ARBA00022679"/>
    </source>
</evidence>
<dbReference type="EMBL" id="GL883077">
    <property type="protein sequence ID" value="EGF93587.1"/>
    <property type="molecule type" value="Genomic_DNA"/>
</dbReference>
<dbReference type="InterPro" id="IPR028098">
    <property type="entry name" value="Glyco_trans_4-like_N"/>
</dbReference>
<dbReference type="Gene3D" id="1.25.40.10">
    <property type="entry name" value="Tetratricopeptide repeat domain"/>
    <property type="match status" value="1"/>
</dbReference>
<dbReference type="GO" id="GO:0016757">
    <property type="term" value="F:glycosyltransferase activity"/>
    <property type="evidence" value="ECO:0007669"/>
    <property type="project" value="UniProtKB-KW"/>
</dbReference>
<dbReference type="Pfam" id="PF13524">
    <property type="entry name" value="Glyco_trans_1_2"/>
    <property type="match status" value="1"/>
</dbReference>
<accession>F4QM15</accession>
<dbReference type="Pfam" id="PF00534">
    <property type="entry name" value="Glycos_transf_1"/>
    <property type="match status" value="1"/>
</dbReference>
<feature type="domain" description="Glycosyl transferase family 1" evidence="3">
    <location>
        <begin position="1141"/>
        <end position="1287"/>
    </location>
</feature>
<proteinExistence type="predicted"/>
<evidence type="ECO:0000259" key="3">
    <source>
        <dbReference type="Pfam" id="PF00534"/>
    </source>
</evidence>
<dbReference type="OrthoDB" id="9801573at2"/>
<evidence type="ECO:0000313" key="7">
    <source>
        <dbReference type="Proteomes" id="UP000006512"/>
    </source>
</evidence>
<dbReference type="STRING" id="715226.ABI_20280"/>
<dbReference type="SUPFAM" id="SSF53756">
    <property type="entry name" value="UDP-Glycosyltransferase/glycogen phosphorylase"/>
    <property type="match status" value="2"/>
</dbReference>
<sequence length="1324" mass="146028">MALNTVVRGLREVKAKAISRLQNVRVPFFRAARPEPTRGITEAVDQLLAELAGLNPSIVKAAQLGGIANRLADVLNMQPEGSDLARISETHYGADTPVGLMLYAAVSEPFSRDHAQVLIDLAAEARDGGAPDAEAGLLRVLAQREPDFYWPQYRLAVHELDRGDAAAALTRLKQVTTAEPLFSWGWFHRAIAEDMLLECDASLTSVRQALALDDDNQLGFLVQGFSIVTRGGWSAEAAGLLSAIVGHRAFSDADLHRVTAVMARVVASDAQAVDPAALAKALEDDLAEAMGSGGIVANWWPVHLAVALSAIAVESPLALSLLRGGITAVRVSSSRGQAFELFAQHLRAPAEIILGNLEHAGEAREVDALLDLAEACVTDFYEGGLAETALAIVANRTMDAAQTGRSRRLKIRALSQRGATAELVEALGELGLEELESDTAYLFADIRGRLALTEGDGIRTLDEIEAVLDRIDASDRVIDQDRLTISRLIERSATRAFTWIYDGFKAAALDGDEQFEAHNWQKGLRRLVTIFARAEGLKHRSSDAPRPSLLRDKVVVLTSPYLRQVRHYRAEQMSDLLDEMGVYHEIHDLNALSADDARHICADASVVIFQRQPATPFVLSLMFAMRALGTKILYDIDDLIFDQAHFPPPLSDYEGNIDRGTHVHLTFDCAMFQEALNAADEIVVSTKPLHRQVKAILRTPKPIHLRRNFAGYVVEQAGLRSKAKEKQKATADDGIVRIFYGSGTKAHKTYFVETVIPALVAVLKTYPQARLALVGHFPELPLFDEVRERLDLLDPSLDFGDFLDLMADHDISIAPLDISEATNAKSELKWFEAAAVGLASVVSPTRNYRDVLKDGQHALFALTSEEWEAALGRLIADADLRRNLVTRSRRLIETRYTTAYWAQETARSGMLNLSSSQPQVASRPKQRLLVVNTFFWPQSIGGATRIAESYVEDLARRYGDAFEIFVLCANANPDENSNFQCDYFWCGNVLVAQIDGPARDWGDAFDDRVERRVASLIRRWKIDIAHLHSIQILTASVAVALQAARVPIVLTLHDGWWLSEHQFLVDDNGQPFLPTPGGTEIERSTTRRMSWPMRRNRRRELGTVLRACDKVVAVSETFAEVYHRAGFSQVGVHENGVVATEIQSARRRPKGKVRLGFIGGRSEHKGYGLLCRALLKGGLSNIELVVVDHGQPYGFEREDRLGDSRVVTLGKFPQDRVEELYSRFDILAAPSIWPESYGLVTREARFAGLPVLVSDCGDIARGVEDGVDGWVLPANDEKALRALLKRLNARPTLADIRPRRPDVVSVEQAVDGLVALLHDVRSNA</sequence>
<dbReference type="HOGENOM" id="CLU_259573_0_0_5"/>
<keyword evidence="7" id="KW-1185">Reference proteome</keyword>
<evidence type="ECO:0000259" key="4">
    <source>
        <dbReference type="Pfam" id="PF13439"/>
    </source>
</evidence>
<dbReference type="SUPFAM" id="SSF48452">
    <property type="entry name" value="TPR-like"/>
    <property type="match status" value="1"/>
</dbReference>
<dbReference type="InterPro" id="IPR011990">
    <property type="entry name" value="TPR-like_helical_dom_sf"/>
</dbReference>